<evidence type="ECO:0000256" key="1">
    <source>
        <dbReference type="SAM" id="MobiDB-lite"/>
    </source>
</evidence>
<accession>A0A0C2YB03</accession>
<protein>
    <submittedName>
        <fullName evidence="2">Uncharacterized protein</fullName>
    </submittedName>
</protein>
<dbReference type="EMBL" id="KN831770">
    <property type="protein sequence ID" value="KIM47013.1"/>
    <property type="molecule type" value="Genomic_DNA"/>
</dbReference>
<evidence type="ECO:0000313" key="3">
    <source>
        <dbReference type="Proteomes" id="UP000053424"/>
    </source>
</evidence>
<dbReference type="HOGENOM" id="CLU_1619242_0_0_1"/>
<gene>
    <name evidence="2" type="ORF">M413DRAFT_267830</name>
</gene>
<organism evidence="2 3">
    <name type="scientific">Hebeloma cylindrosporum</name>
    <dbReference type="NCBI Taxonomy" id="76867"/>
    <lineage>
        <taxon>Eukaryota</taxon>
        <taxon>Fungi</taxon>
        <taxon>Dikarya</taxon>
        <taxon>Basidiomycota</taxon>
        <taxon>Agaricomycotina</taxon>
        <taxon>Agaricomycetes</taxon>
        <taxon>Agaricomycetidae</taxon>
        <taxon>Agaricales</taxon>
        <taxon>Agaricineae</taxon>
        <taxon>Hymenogastraceae</taxon>
        <taxon>Hebeloma</taxon>
    </lineage>
</organism>
<feature type="region of interest" description="Disordered" evidence="1">
    <location>
        <begin position="137"/>
        <end position="164"/>
    </location>
</feature>
<keyword evidence="3" id="KW-1185">Reference proteome</keyword>
<sequence>MYPICSQIFTYIFVYCIHKFFFVSTKCSHDGIRREPYLVDGPAVILHRPPPIDTPLNPLSPPLFFLRPAFFSVYKKKRELGNVLHLGGSFSHRQTTQLVPQHQPTPSHITRLALLPAFLLVPWSAFKLHQQQPPPFFPAPTAASDVFSSSSPSPLKTKGSNVKP</sequence>
<feature type="compositionally biased region" description="Low complexity" evidence="1">
    <location>
        <begin position="139"/>
        <end position="154"/>
    </location>
</feature>
<evidence type="ECO:0000313" key="2">
    <source>
        <dbReference type="EMBL" id="KIM47013.1"/>
    </source>
</evidence>
<reference evidence="3" key="2">
    <citation type="submission" date="2015-01" db="EMBL/GenBank/DDBJ databases">
        <title>Evolutionary Origins and Diversification of the Mycorrhizal Mutualists.</title>
        <authorList>
            <consortium name="DOE Joint Genome Institute"/>
            <consortium name="Mycorrhizal Genomics Consortium"/>
            <person name="Kohler A."/>
            <person name="Kuo A."/>
            <person name="Nagy L.G."/>
            <person name="Floudas D."/>
            <person name="Copeland A."/>
            <person name="Barry K.W."/>
            <person name="Cichocki N."/>
            <person name="Veneault-Fourrey C."/>
            <person name="LaButti K."/>
            <person name="Lindquist E.A."/>
            <person name="Lipzen A."/>
            <person name="Lundell T."/>
            <person name="Morin E."/>
            <person name="Murat C."/>
            <person name="Riley R."/>
            <person name="Ohm R."/>
            <person name="Sun H."/>
            <person name="Tunlid A."/>
            <person name="Henrissat B."/>
            <person name="Grigoriev I.V."/>
            <person name="Hibbett D.S."/>
            <person name="Martin F."/>
        </authorList>
    </citation>
    <scope>NUCLEOTIDE SEQUENCE [LARGE SCALE GENOMIC DNA]</scope>
    <source>
        <strain evidence="3">h7</strain>
    </source>
</reference>
<name>A0A0C2YB03_HEBCY</name>
<dbReference type="Proteomes" id="UP000053424">
    <property type="component" value="Unassembled WGS sequence"/>
</dbReference>
<reference evidence="2 3" key="1">
    <citation type="submission" date="2014-04" db="EMBL/GenBank/DDBJ databases">
        <authorList>
            <consortium name="DOE Joint Genome Institute"/>
            <person name="Kuo A."/>
            <person name="Gay G."/>
            <person name="Dore J."/>
            <person name="Kohler A."/>
            <person name="Nagy L.G."/>
            <person name="Floudas D."/>
            <person name="Copeland A."/>
            <person name="Barry K.W."/>
            <person name="Cichocki N."/>
            <person name="Veneault-Fourrey C."/>
            <person name="LaButti K."/>
            <person name="Lindquist E.A."/>
            <person name="Lipzen A."/>
            <person name="Lundell T."/>
            <person name="Morin E."/>
            <person name="Murat C."/>
            <person name="Sun H."/>
            <person name="Tunlid A."/>
            <person name="Henrissat B."/>
            <person name="Grigoriev I.V."/>
            <person name="Hibbett D.S."/>
            <person name="Martin F."/>
            <person name="Nordberg H.P."/>
            <person name="Cantor M.N."/>
            <person name="Hua S.X."/>
        </authorList>
    </citation>
    <scope>NUCLEOTIDE SEQUENCE [LARGE SCALE GENOMIC DNA]</scope>
    <source>
        <strain evidence="3">h7</strain>
    </source>
</reference>
<proteinExistence type="predicted"/>
<dbReference type="AlphaFoldDB" id="A0A0C2YB03"/>